<dbReference type="Proteomes" id="UP000540519">
    <property type="component" value="Unassembled WGS sequence"/>
</dbReference>
<dbReference type="Pfam" id="PF00072">
    <property type="entry name" value="Response_reg"/>
    <property type="match status" value="1"/>
</dbReference>
<dbReference type="Gene3D" id="3.40.50.2300">
    <property type="match status" value="1"/>
</dbReference>
<evidence type="ECO:0000313" key="4">
    <source>
        <dbReference type="EMBL" id="MUH37751.1"/>
    </source>
</evidence>
<evidence type="ECO:0000313" key="5">
    <source>
        <dbReference type="Proteomes" id="UP000540519"/>
    </source>
</evidence>
<evidence type="ECO:0000256" key="2">
    <source>
        <dbReference type="PROSITE-ProRule" id="PRU00169"/>
    </source>
</evidence>
<accession>A0A7X2ZWP0</accession>
<dbReference type="SUPFAM" id="SSF52172">
    <property type="entry name" value="CheY-like"/>
    <property type="match status" value="1"/>
</dbReference>
<sequence length="147" mass="17113">MSCKVYHIFLTDDDLEDRQFFEQAINELDIDLVFKSFDNGVELMENLHSDAKLPDFIFLDLNMPLMNGEECLNDIREESKFEEIPVIIYSTFVDEGKLKELQGNGANLFLKKPNSFEQLKTAIKTCLNYLDSKISLQKSPKKFLLKY</sequence>
<dbReference type="InterPro" id="IPR001789">
    <property type="entry name" value="Sig_transdc_resp-reg_receiver"/>
</dbReference>
<organism evidence="4 5">
    <name type="scientific">Zobellia amurskyensis</name>
    <dbReference type="NCBI Taxonomy" id="248905"/>
    <lineage>
        <taxon>Bacteria</taxon>
        <taxon>Pseudomonadati</taxon>
        <taxon>Bacteroidota</taxon>
        <taxon>Flavobacteriia</taxon>
        <taxon>Flavobacteriales</taxon>
        <taxon>Flavobacteriaceae</taxon>
        <taxon>Zobellia</taxon>
    </lineage>
</organism>
<protein>
    <submittedName>
        <fullName evidence="4">Response regulator</fullName>
    </submittedName>
</protein>
<evidence type="ECO:0000256" key="1">
    <source>
        <dbReference type="ARBA" id="ARBA00022553"/>
    </source>
</evidence>
<dbReference type="InterPro" id="IPR050595">
    <property type="entry name" value="Bact_response_regulator"/>
</dbReference>
<reference evidence="4 5" key="1">
    <citation type="journal article" date="2019" name="Mar. Drugs">
        <title>Comparative Genomics and CAZyme Genome Repertoires of Marine Zobellia amurskyensis KMM 3526(T) and Zobellia laminariae KMM 3676(T).</title>
        <authorList>
            <person name="Chernysheva N."/>
            <person name="Bystritskaya E."/>
            <person name="Stenkova A."/>
            <person name="Golovkin I."/>
            <person name="Nedashkovskaya O."/>
            <person name="Isaeva M."/>
        </authorList>
    </citation>
    <scope>NUCLEOTIDE SEQUENCE [LARGE SCALE GENOMIC DNA]</scope>
    <source>
        <strain evidence="4 5">KMM 3526</strain>
    </source>
</reference>
<feature type="modified residue" description="4-aspartylphosphate" evidence="2">
    <location>
        <position position="60"/>
    </location>
</feature>
<dbReference type="PANTHER" id="PTHR44591">
    <property type="entry name" value="STRESS RESPONSE REGULATOR PROTEIN 1"/>
    <property type="match status" value="1"/>
</dbReference>
<keyword evidence="5" id="KW-1185">Reference proteome</keyword>
<keyword evidence="1 2" id="KW-0597">Phosphoprotein</keyword>
<proteinExistence type="predicted"/>
<dbReference type="OrthoDB" id="7631574at2"/>
<dbReference type="PANTHER" id="PTHR44591:SF3">
    <property type="entry name" value="RESPONSE REGULATORY DOMAIN-CONTAINING PROTEIN"/>
    <property type="match status" value="1"/>
</dbReference>
<name>A0A7X2ZWP0_9FLAO</name>
<dbReference type="InterPro" id="IPR011006">
    <property type="entry name" value="CheY-like_superfamily"/>
</dbReference>
<dbReference type="PROSITE" id="PS50110">
    <property type="entry name" value="RESPONSE_REGULATORY"/>
    <property type="match status" value="1"/>
</dbReference>
<dbReference type="GO" id="GO:0000160">
    <property type="term" value="P:phosphorelay signal transduction system"/>
    <property type="evidence" value="ECO:0007669"/>
    <property type="project" value="InterPro"/>
</dbReference>
<gene>
    <name evidence="4" type="ORF">D9O36_18015</name>
</gene>
<dbReference type="AlphaFoldDB" id="A0A7X2ZWP0"/>
<evidence type="ECO:0000259" key="3">
    <source>
        <dbReference type="PROSITE" id="PS50110"/>
    </source>
</evidence>
<dbReference type="EMBL" id="RCNR01000050">
    <property type="protein sequence ID" value="MUH37751.1"/>
    <property type="molecule type" value="Genomic_DNA"/>
</dbReference>
<dbReference type="SMART" id="SM00448">
    <property type="entry name" value="REC"/>
    <property type="match status" value="1"/>
</dbReference>
<comment type="caution">
    <text evidence="4">The sequence shown here is derived from an EMBL/GenBank/DDBJ whole genome shotgun (WGS) entry which is preliminary data.</text>
</comment>
<feature type="domain" description="Response regulatory" evidence="3">
    <location>
        <begin position="7"/>
        <end position="127"/>
    </location>
</feature>